<evidence type="ECO:0000256" key="5">
    <source>
        <dbReference type="ARBA" id="ARBA00023163"/>
    </source>
</evidence>
<feature type="domain" description="RNA polymerase sigma factor 70 region 4 type 2" evidence="7">
    <location>
        <begin position="118"/>
        <end position="170"/>
    </location>
</feature>
<dbReference type="InterPro" id="IPR007627">
    <property type="entry name" value="RNA_pol_sigma70_r2"/>
</dbReference>
<dbReference type="eggNOG" id="COG1595">
    <property type="taxonomic scope" value="Bacteria"/>
</dbReference>
<dbReference type="InterPro" id="IPR013325">
    <property type="entry name" value="RNA_pol_sigma_r2"/>
</dbReference>
<dbReference type="Proteomes" id="UP000005801">
    <property type="component" value="Unassembled WGS sequence"/>
</dbReference>
<dbReference type="SUPFAM" id="SSF88659">
    <property type="entry name" value="Sigma3 and sigma4 domains of RNA polymerase sigma factors"/>
    <property type="match status" value="1"/>
</dbReference>
<evidence type="ECO:0000256" key="3">
    <source>
        <dbReference type="ARBA" id="ARBA00023082"/>
    </source>
</evidence>
<keyword evidence="5" id="KW-0804">Transcription</keyword>
<dbReference type="InterPro" id="IPR013249">
    <property type="entry name" value="RNA_pol_sigma70_r4_t2"/>
</dbReference>
<dbReference type="RefSeq" id="WP_006970171.1">
    <property type="nucleotide sequence ID" value="NZ_ABCS01000009.1"/>
</dbReference>
<accession>A6G0C2</accession>
<evidence type="ECO:0000256" key="1">
    <source>
        <dbReference type="ARBA" id="ARBA00010641"/>
    </source>
</evidence>
<dbReference type="PANTHER" id="PTHR43133:SF8">
    <property type="entry name" value="RNA POLYMERASE SIGMA FACTOR HI_1459-RELATED"/>
    <property type="match status" value="1"/>
</dbReference>
<dbReference type="Gene3D" id="1.10.10.10">
    <property type="entry name" value="Winged helix-like DNA-binding domain superfamily/Winged helix DNA-binding domain"/>
    <property type="match status" value="1"/>
</dbReference>
<evidence type="ECO:0000313" key="8">
    <source>
        <dbReference type="EMBL" id="EDM80568.1"/>
    </source>
</evidence>
<evidence type="ECO:0000259" key="7">
    <source>
        <dbReference type="Pfam" id="PF08281"/>
    </source>
</evidence>
<evidence type="ECO:0000256" key="4">
    <source>
        <dbReference type="ARBA" id="ARBA00023125"/>
    </source>
</evidence>
<dbReference type="Gene3D" id="1.10.1740.10">
    <property type="match status" value="1"/>
</dbReference>
<gene>
    <name evidence="8" type="ORF">PPSIR1_36784</name>
</gene>
<dbReference type="InterPro" id="IPR039425">
    <property type="entry name" value="RNA_pol_sigma-70-like"/>
</dbReference>
<proteinExistence type="inferred from homology"/>
<reference evidence="8 9" key="1">
    <citation type="submission" date="2007-06" db="EMBL/GenBank/DDBJ databases">
        <authorList>
            <person name="Shimkets L."/>
            <person name="Ferriera S."/>
            <person name="Johnson J."/>
            <person name="Kravitz S."/>
            <person name="Beeson K."/>
            <person name="Sutton G."/>
            <person name="Rogers Y.-H."/>
            <person name="Friedman R."/>
            <person name="Frazier M."/>
            <person name="Venter J.C."/>
        </authorList>
    </citation>
    <scope>NUCLEOTIDE SEQUENCE [LARGE SCALE GENOMIC DNA]</scope>
    <source>
        <strain evidence="8 9">SIR-1</strain>
    </source>
</reference>
<keyword evidence="2" id="KW-0805">Transcription regulation</keyword>
<evidence type="ECO:0000256" key="2">
    <source>
        <dbReference type="ARBA" id="ARBA00023015"/>
    </source>
</evidence>
<evidence type="ECO:0000313" key="9">
    <source>
        <dbReference type="Proteomes" id="UP000005801"/>
    </source>
</evidence>
<dbReference type="Pfam" id="PF04542">
    <property type="entry name" value="Sigma70_r2"/>
    <property type="match status" value="1"/>
</dbReference>
<dbReference type="SUPFAM" id="SSF88946">
    <property type="entry name" value="Sigma2 domain of RNA polymerase sigma factors"/>
    <property type="match status" value="1"/>
</dbReference>
<dbReference type="InterPro" id="IPR036388">
    <property type="entry name" value="WH-like_DNA-bd_sf"/>
</dbReference>
<dbReference type="GO" id="GO:0016987">
    <property type="term" value="F:sigma factor activity"/>
    <property type="evidence" value="ECO:0007669"/>
    <property type="project" value="UniProtKB-KW"/>
</dbReference>
<evidence type="ECO:0000259" key="6">
    <source>
        <dbReference type="Pfam" id="PF04542"/>
    </source>
</evidence>
<keyword evidence="3" id="KW-0731">Sigma factor</keyword>
<dbReference type="AlphaFoldDB" id="A6G0C2"/>
<keyword evidence="8" id="KW-0240">DNA-directed RNA polymerase</keyword>
<sequence>MVPADSELLERWRGGESRAGQELFARYFDAVSRFFANKVTSDCEDLVQDTFMACLKGRDVVRDDDRFRSYLFGVAYNILRGYYRKRYRGPDIDALESQAGCDLAPGPSSMLHANEHERLLHEALRAIPLEFQVALELHYWQELTTSQIAAALDVPAATVKSRLRRGRGHLERVLTETLPDARARDGMLAALERGRRS</sequence>
<protein>
    <submittedName>
        <fullName evidence="8">DNA-directed RNA polymerase sigma subunit (RpoE,sigma24)</fullName>
    </submittedName>
</protein>
<keyword evidence="4" id="KW-0238">DNA-binding</keyword>
<name>A6G0C2_9BACT</name>
<dbReference type="STRING" id="391625.PPSIR1_36784"/>
<dbReference type="Pfam" id="PF08281">
    <property type="entry name" value="Sigma70_r4_2"/>
    <property type="match status" value="1"/>
</dbReference>
<dbReference type="NCBIfam" id="TIGR02937">
    <property type="entry name" value="sigma70-ECF"/>
    <property type="match status" value="1"/>
</dbReference>
<dbReference type="GO" id="GO:0003677">
    <property type="term" value="F:DNA binding"/>
    <property type="evidence" value="ECO:0007669"/>
    <property type="project" value="UniProtKB-KW"/>
</dbReference>
<dbReference type="GO" id="GO:0006352">
    <property type="term" value="P:DNA-templated transcription initiation"/>
    <property type="evidence" value="ECO:0007669"/>
    <property type="project" value="InterPro"/>
</dbReference>
<dbReference type="PANTHER" id="PTHR43133">
    <property type="entry name" value="RNA POLYMERASE ECF-TYPE SIGMA FACTO"/>
    <property type="match status" value="1"/>
</dbReference>
<dbReference type="EMBL" id="ABCS01000009">
    <property type="protein sequence ID" value="EDM80568.1"/>
    <property type="molecule type" value="Genomic_DNA"/>
</dbReference>
<dbReference type="GO" id="GO:0000428">
    <property type="term" value="C:DNA-directed RNA polymerase complex"/>
    <property type="evidence" value="ECO:0007669"/>
    <property type="project" value="UniProtKB-KW"/>
</dbReference>
<feature type="domain" description="RNA polymerase sigma-70 region 2" evidence="6">
    <location>
        <begin position="40"/>
        <end position="88"/>
    </location>
</feature>
<comment type="caution">
    <text evidence="8">The sequence shown here is derived from an EMBL/GenBank/DDBJ whole genome shotgun (WGS) entry which is preliminary data.</text>
</comment>
<dbReference type="OrthoDB" id="9780326at2"/>
<dbReference type="CDD" id="cd06171">
    <property type="entry name" value="Sigma70_r4"/>
    <property type="match status" value="1"/>
</dbReference>
<dbReference type="InterPro" id="IPR014284">
    <property type="entry name" value="RNA_pol_sigma-70_dom"/>
</dbReference>
<dbReference type="InterPro" id="IPR013324">
    <property type="entry name" value="RNA_pol_sigma_r3/r4-like"/>
</dbReference>
<comment type="similarity">
    <text evidence="1">Belongs to the sigma-70 factor family. ECF subfamily.</text>
</comment>
<keyword evidence="9" id="KW-1185">Reference proteome</keyword>
<organism evidence="8 9">
    <name type="scientific">Plesiocystis pacifica SIR-1</name>
    <dbReference type="NCBI Taxonomy" id="391625"/>
    <lineage>
        <taxon>Bacteria</taxon>
        <taxon>Pseudomonadati</taxon>
        <taxon>Myxococcota</taxon>
        <taxon>Polyangia</taxon>
        <taxon>Nannocystales</taxon>
        <taxon>Nannocystaceae</taxon>
        <taxon>Plesiocystis</taxon>
    </lineage>
</organism>